<dbReference type="InterPro" id="IPR001932">
    <property type="entry name" value="PPM-type_phosphatase-like_dom"/>
</dbReference>
<dbReference type="NCBIfam" id="NF033484">
    <property type="entry name" value="Stp1_PP2C_phos"/>
    <property type="match status" value="1"/>
</dbReference>
<keyword evidence="3" id="KW-1185">Reference proteome</keyword>
<dbReference type="SMART" id="SM00331">
    <property type="entry name" value="PP2C_SIG"/>
    <property type="match status" value="1"/>
</dbReference>
<dbReference type="CDD" id="cd00143">
    <property type="entry name" value="PP2Cc"/>
    <property type="match status" value="1"/>
</dbReference>
<dbReference type="Proteomes" id="UP001501788">
    <property type="component" value="Unassembled WGS sequence"/>
</dbReference>
<organism evidence="2 3">
    <name type="scientific">Acidovorax lacteus</name>
    <dbReference type="NCBI Taxonomy" id="1924988"/>
    <lineage>
        <taxon>Bacteria</taxon>
        <taxon>Pseudomonadati</taxon>
        <taxon>Pseudomonadota</taxon>
        <taxon>Betaproteobacteria</taxon>
        <taxon>Burkholderiales</taxon>
        <taxon>Comamonadaceae</taxon>
        <taxon>Acidovorax</taxon>
    </lineage>
</organism>
<dbReference type="SMART" id="SM00332">
    <property type="entry name" value="PP2Cc"/>
    <property type="match status" value="1"/>
</dbReference>
<comment type="caution">
    <text evidence="2">The sequence shown here is derived from an EMBL/GenBank/DDBJ whole genome shotgun (WGS) entry which is preliminary data.</text>
</comment>
<evidence type="ECO:0000313" key="3">
    <source>
        <dbReference type="Proteomes" id="UP001501788"/>
    </source>
</evidence>
<sequence length="270" mass="29185">MTQAAASMTYEFFAQTDRGRVRSNNEDAVAVDRDAQLAILADGMGGYNAGEVASGMATTFIRTEMVRWLNESRTEPTATELRQALENCVDNANHAILGAALSNPQYSGMGTTLVVGAFLGSRLILGHIGDSRCYRLREGVLQQITRDHSWLQEQIDAGLLTPEEAAVSANRNLVTRALGVEPEVQLEVNEFEVLPQDLFLMCSDGLTDMVADDDIADMVRRAAPLEETAAHLIDAANAYGGRDNVSVLLVQASGMPGKRRGLMSRLLGQA</sequence>
<proteinExistence type="predicted"/>
<feature type="domain" description="PPM-type phosphatase" evidence="1">
    <location>
        <begin position="11"/>
        <end position="252"/>
    </location>
</feature>
<name>A0ABP8LDZ5_9BURK</name>
<dbReference type="PANTHER" id="PTHR47992">
    <property type="entry name" value="PROTEIN PHOSPHATASE"/>
    <property type="match status" value="1"/>
</dbReference>
<evidence type="ECO:0000259" key="1">
    <source>
        <dbReference type="PROSITE" id="PS51746"/>
    </source>
</evidence>
<dbReference type="EMBL" id="BAABEX010000027">
    <property type="protein sequence ID" value="GAA4427166.1"/>
    <property type="molecule type" value="Genomic_DNA"/>
</dbReference>
<dbReference type="Pfam" id="PF13672">
    <property type="entry name" value="PP2C_2"/>
    <property type="match status" value="1"/>
</dbReference>
<dbReference type="InterPro" id="IPR036457">
    <property type="entry name" value="PPM-type-like_dom_sf"/>
</dbReference>
<accession>A0ABP8LDZ5</accession>
<evidence type="ECO:0000313" key="2">
    <source>
        <dbReference type="EMBL" id="GAA4427166.1"/>
    </source>
</evidence>
<protein>
    <submittedName>
        <fullName evidence="2">Stp1/IreP family PP2C-type Ser/Thr phosphatase</fullName>
    </submittedName>
</protein>
<dbReference type="InterPro" id="IPR015655">
    <property type="entry name" value="PP2C"/>
</dbReference>
<gene>
    <name evidence="2" type="ORF">GCM10023090_24130</name>
</gene>
<reference evidence="3" key="1">
    <citation type="journal article" date="2019" name="Int. J. Syst. Evol. Microbiol.">
        <title>The Global Catalogue of Microorganisms (GCM) 10K type strain sequencing project: providing services to taxonomists for standard genome sequencing and annotation.</title>
        <authorList>
            <consortium name="The Broad Institute Genomics Platform"/>
            <consortium name="The Broad Institute Genome Sequencing Center for Infectious Disease"/>
            <person name="Wu L."/>
            <person name="Ma J."/>
        </authorList>
    </citation>
    <scope>NUCLEOTIDE SEQUENCE [LARGE SCALE GENOMIC DNA]</scope>
    <source>
        <strain evidence="3">JCM 31890</strain>
    </source>
</reference>
<dbReference type="Gene3D" id="3.60.40.10">
    <property type="entry name" value="PPM-type phosphatase domain"/>
    <property type="match status" value="1"/>
</dbReference>
<dbReference type="PROSITE" id="PS51746">
    <property type="entry name" value="PPM_2"/>
    <property type="match status" value="1"/>
</dbReference>
<dbReference type="SUPFAM" id="SSF81606">
    <property type="entry name" value="PP2C-like"/>
    <property type="match status" value="1"/>
</dbReference>